<evidence type="ECO:0000313" key="2">
    <source>
        <dbReference type="EMBL" id="KAK4459981.1"/>
    </source>
</evidence>
<organism evidence="2 3">
    <name type="scientific">Cladorrhinum samala</name>
    <dbReference type="NCBI Taxonomy" id="585594"/>
    <lineage>
        <taxon>Eukaryota</taxon>
        <taxon>Fungi</taxon>
        <taxon>Dikarya</taxon>
        <taxon>Ascomycota</taxon>
        <taxon>Pezizomycotina</taxon>
        <taxon>Sordariomycetes</taxon>
        <taxon>Sordariomycetidae</taxon>
        <taxon>Sordariales</taxon>
        <taxon>Podosporaceae</taxon>
        <taxon>Cladorrhinum</taxon>
    </lineage>
</organism>
<dbReference type="EMBL" id="MU865022">
    <property type="protein sequence ID" value="KAK4459981.1"/>
    <property type="molecule type" value="Genomic_DNA"/>
</dbReference>
<protein>
    <recommendedName>
        <fullName evidence="1">Single-strand DNA deaminase toxin A-like C-terminal domain-containing protein</fullName>
    </recommendedName>
</protein>
<reference evidence="2" key="2">
    <citation type="submission" date="2023-06" db="EMBL/GenBank/DDBJ databases">
        <authorList>
            <consortium name="Lawrence Berkeley National Laboratory"/>
            <person name="Mondo S.J."/>
            <person name="Hensen N."/>
            <person name="Bonometti L."/>
            <person name="Westerberg I."/>
            <person name="Brannstrom I.O."/>
            <person name="Guillou S."/>
            <person name="Cros-Aarteil S."/>
            <person name="Calhoun S."/>
            <person name="Haridas S."/>
            <person name="Kuo A."/>
            <person name="Pangilinan J."/>
            <person name="Riley R."/>
            <person name="Labutti K."/>
            <person name="Andreopoulos B."/>
            <person name="Lipzen A."/>
            <person name="Chen C."/>
            <person name="Yanf M."/>
            <person name="Daum C."/>
            <person name="Ng V."/>
            <person name="Clum A."/>
            <person name="Steindorff A."/>
            <person name="Ohm R."/>
            <person name="Martin F."/>
            <person name="Silar P."/>
            <person name="Natvig D."/>
            <person name="Lalanne C."/>
            <person name="Gautier V."/>
            <person name="Ament-Velasquez S.L."/>
            <person name="Kruys A."/>
            <person name="Hutchinson M.I."/>
            <person name="Powell A.J."/>
            <person name="Barry K."/>
            <person name="Miller A.N."/>
            <person name="Grigoriev I.V."/>
            <person name="Debuchy R."/>
            <person name="Gladieux P."/>
            <person name="Thoren M.H."/>
            <person name="Johannesson H."/>
        </authorList>
    </citation>
    <scope>NUCLEOTIDE SEQUENCE</scope>
    <source>
        <strain evidence="2">PSN324</strain>
    </source>
</reference>
<dbReference type="Pfam" id="PF24120">
    <property type="entry name" value="SsdA_C"/>
    <property type="match status" value="1"/>
</dbReference>
<feature type="domain" description="Single-strand DNA deaminase toxin A-like C-terminal" evidence="1">
    <location>
        <begin position="136"/>
        <end position="174"/>
    </location>
</feature>
<evidence type="ECO:0000259" key="1">
    <source>
        <dbReference type="Pfam" id="PF24120"/>
    </source>
</evidence>
<keyword evidence="3" id="KW-1185">Reference proteome</keyword>
<proteinExistence type="predicted"/>
<dbReference type="AlphaFoldDB" id="A0AAV9HLQ9"/>
<dbReference type="InterPro" id="IPR057517">
    <property type="entry name" value="SsdA-like_C"/>
</dbReference>
<gene>
    <name evidence="2" type="ORF">QBC42DRAFT_333715</name>
</gene>
<sequence>MVRSLGPTCVQPHVFPVPEAPRAGLIHWAKDGRTRKSPSSQLGCALRDLRGIGYSSGLCLDIAWRRILQSFSSDAVSLSRSPGRALLQITISWPGTISLLLPTQGVRSASTRKQKPPQSSSAEFLSPEAGFERLNEEYWAFDTLEVALDIGVMFEEHHRDKAELPGIYNACHAEAR</sequence>
<reference evidence="2" key="1">
    <citation type="journal article" date="2023" name="Mol. Phylogenet. Evol.">
        <title>Genome-scale phylogeny and comparative genomics of the fungal order Sordariales.</title>
        <authorList>
            <person name="Hensen N."/>
            <person name="Bonometti L."/>
            <person name="Westerberg I."/>
            <person name="Brannstrom I.O."/>
            <person name="Guillou S."/>
            <person name="Cros-Aarteil S."/>
            <person name="Calhoun S."/>
            <person name="Haridas S."/>
            <person name="Kuo A."/>
            <person name="Mondo S."/>
            <person name="Pangilinan J."/>
            <person name="Riley R."/>
            <person name="LaButti K."/>
            <person name="Andreopoulos B."/>
            <person name="Lipzen A."/>
            <person name="Chen C."/>
            <person name="Yan M."/>
            <person name="Daum C."/>
            <person name="Ng V."/>
            <person name="Clum A."/>
            <person name="Steindorff A."/>
            <person name="Ohm R.A."/>
            <person name="Martin F."/>
            <person name="Silar P."/>
            <person name="Natvig D.O."/>
            <person name="Lalanne C."/>
            <person name="Gautier V."/>
            <person name="Ament-Velasquez S.L."/>
            <person name="Kruys A."/>
            <person name="Hutchinson M.I."/>
            <person name="Powell A.J."/>
            <person name="Barry K."/>
            <person name="Miller A.N."/>
            <person name="Grigoriev I.V."/>
            <person name="Debuchy R."/>
            <person name="Gladieux P."/>
            <person name="Hiltunen Thoren M."/>
            <person name="Johannesson H."/>
        </authorList>
    </citation>
    <scope>NUCLEOTIDE SEQUENCE</scope>
    <source>
        <strain evidence="2">PSN324</strain>
    </source>
</reference>
<name>A0AAV9HLQ9_9PEZI</name>
<comment type="caution">
    <text evidence="2">The sequence shown here is derived from an EMBL/GenBank/DDBJ whole genome shotgun (WGS) entry which is preliminary data.</text>
</comment>
<evidence type="ECO:0000313" key="3">
    <source>
        <dbReference type="Proteomes" id="UP001321749"/>
    </source>
</evidence>
<dbReference type="Proteomes" id="UP001321749">
    <property type="component" value="Unassembled WGS sequence"/>
</dbReference>
<accession>A0AAV9HLQ9</accession>